<evidence type="ECO:0000259" key="1">
    <source>
        <dbReference type="PROSITE" id="PS51554"/>
    </source>
</evidence>
<reference evidence="2" key="1">
    <citation type="submission" date="2021-10" db="EMBL/GenBank/DDBJ databases">
        <title>Collection of gut derived symbiotic bacterial strains cultured from healthy donors.</title>
        <authorList>
            <person name="Lin H."/>
            <person name="Littmann E."/>
            <person name="Kohout C."/>
            <person name="Pamer E.G."/>
        </authorList>
    </citation>
    <scope>NUCLEOTIDE SEQUENCE</scope>
    <source>
        <strain evidence="2">DFI.4.48</strain>
    </source>
</reference>
<feature type="domain" description="PFL" evidence="1">
    <location>
        <begin position="1"/>
        <end position="68"/>
    </location>
</feature>
<dbReference type="PROSITE" id="PS51554">
    <property type="entry name" value="PFL"/>
    <property type="match status" value="1"/>
</dbReference>
<dbReference type="GO" id="GO:0008861">
    <property type="term" value="F:formate C-acetyltransferase activity"/>
    <property type="evidence" value="ECO:0007669"/>
    <property type="project" value="TreeGrafter"/>
</dbReference>
<dbReference type="Proteomes" id="UP001198439">
    <property type="component" value="Unassembled WGS sequence"/>
</dbReference>
<protein>
    <recommendedName>
        <fullName evidence="1">PFL domain-containing protein</fullName>
    </recommendedName>
</protein>
<proteinExistence type="predicted"/>
<dbReference type="EMBL" id="JAJDKZ010000275">
    <property type="protein sequence ID" value="MCB8611662.1"/>
    <property type="molecule type" value="Genomic_DNA"/>
</dbReference>
<dbReference type="PANTHER" id="PTHR30191:SF8">
    <property type="entry name" value="FORMATE ACETYLTRANSFERASE"/>
    <property type="match status" value="1"/>
</dbReference>
<feature type="non-terminal residue" evidence="2">
    <location>
        <position position="68"/>
    </location>
</feature>
<dbReference type="AlphaFoldDB" id="A0AAW4W2Q0"/>
<organism evidence="2 3">
    <name type="scientific">Faecalibacillus faecis</name>
    <dbReference type="NCBI Taxonomy" id="1982628"/>
    <lineage>
        <taxon>Bacteria</taxon>
        <taxon>Bacillati</taxon>
        <taxon>Bacillota</taxon>
        <taxon>Erysipelotrichia</taxon>
        <taxon>Erysipelotrichales</taxon>
        <taxon>Coprobacillaceae</taxon>
        <taxon>Faecalibacillus</taxon>
    </lineage>
</organism>
<dbReference type="GO" id="GO:0005829">
    <property type="term" value="C:cytosol"/>
    <property type="evidence" value="ECO:0007669"/>
    <property type="project" value="TreeGrafter"/>
</dbReference>
<dbReference type="InterPro" id="IPR004184">
    <property type="entry name" value="PFL_dom"/>
</dbReference>
<evidence type="ECO:0000313" key="2">
    <source>
        <dbReference type="EMBL" id="MCB8611662.1"/>
    </source>
</evidence>
<sequence>MIGVYARLALYGADYLMAEKASDWNSITEIDEESIRLREEVNLQYQALKEVVRLGDLYGVDVRRPAFD</sequence>
<accession>A0AAW4W2Q0</accession>
<name>A0AAW4W2Q0_9FIRM</name>
<comment type="caution">
    <text evidence="2">The sequence shown here is derived from an EMBL/GenBank/DDBJ whole genome shotgun (WGS) entry which is preliminary data.</text>
</comment>
<dbReference type="PANTHER" id="PTHR30191">
    <property type="entry name" value="FORMATE ACETYLTRANSFERASE"/>
    <property type="match status" value="1"/>
</dbReference>
<evidence type="ECO:0000313" key="3">
    <source>
        <dbReference type="Proteomes" id="UP001198439"/>
    </source>
</evidence>
<dbReference type="InterPro" id="IPR050244">
    <property type="entry name" value="Auton_GlycylRad_Cofactor"/>
</dbReference>
<dbReference type="SUPFAM" id="SSF51998">
    <property type="entry name" value="PFL-like glycyl radical enzymes"/>
    <property type="match status" value="1"/>
</dbReference>
<gene>
    <name evidence="2" type="ORF">LJD69_13805</name>
</gene>